<proteinExistence type="predicted"/>
<feature type="transmembrane region" description="Helical" evidence="2">
    <location>
        <begin position="40"/>
        <end position="59"/>
    </location>
</feature>
<feature type="compositionally biased region" description="Low complexity" evidence="1">
    <location>
        <begin position="8"/>
        <end position="22"/>
    </location>
</feature>
<feature type="transmembrane region" description="Helical" evidence="2">
    <location>
        <begin position="337"/>
        <end position="358"/>
    </location>
</feature>
<keyword evidence="4" id="KW-1185">Reference proteome</keyword>
<name>A0ABT5C477_9BACT</name>
<evidence type="ECO:0000313" key="3">
    <source>
        <dbReference type="EMBL" id="MDC0681225.1"/>
    </source>
</evidence>
<protein>
    <recommendedName>
        <fullName evidence="5">Secreted protein</fullName>
    </recommendedName>
</protein>
<organism evidence="3 4">
    <name type="scientific">Sorangium atrum</name>
    <dbReference type="NCBI Taxonomy" id="2995308"/>
    <lineage>
        <taxon>Bacteria</taxon>
        <taxon>Pseudomonadati</taxon>
        <taxon>Myxococcota</taxon>
        <taxon>Polyangia</taxon>
        <taxon>Polyangiales</taxon>
        <taxon>Polyangiaceae</taxon>
        <taxon>Sorangium</taxon>
    </lineage>
</organism>
<sequence>MSAPLVPPQNASAPPQDAAAPPGDESAATAMFYRMSAERLRARCLWSGLALALSALVPYEVAHGHGIFVWSVLPELAPAAQVAALAPAIAGLWLLFLGARTERRAGLLVERPTSRAIAVLAAFVAMNVAVWIGRRSSAWDMLPLPDSLLTRPAPFLAVFAFTAAGVVLRFHAQARKGGSALLVASVAAALVFYLWPSRGEIPAQTIARAAVLVATLPDARFQLGYGMVLLFVLGPLAIALLGLAYVRRVPRREHPGLAIAAVWAMPGLMLLFVYRAFLSGGWGVEAGAVAFFALLLAAVVAVLASAIEVLALGVMVPEAELEPGIGASAGGGGARPIAAAGAAAASVAALLGALLVLGRPAPKGVDWRLGAPTTEWDKVYGELLPSWERARIARDAHARDAQGTGAEAQVLTRARSREMLAVARAQPDGKDVAAALATLAGQVDDLELSGRAFGRLVAEANDAARRAGLGYYLDASVHLGVSTDGATRRFYTTPYRVKEVHAYRVGDDRFATLLVEPMTGEPRVHLGFSRDQDPFALVLGSEVRSYAERFDQEGATCHAAADGAAGANAGALARCDAALAKLRERLGSTLERAVLAGTERHELQHQIDGPHLPLSPAVTELLAGFSDEAQDRVSREFSAYIAEMTAGDAPPQLTLVHLFPFGVVARGGAEHRVATIVLETLSGKRLRSGAREVDPEAYAQAFEEQFSRGDDELREAARRGYREHFGVDLQEPVRE</sequence>
<feature type="transmembrane region" description="Helical" evidence="2">
    <location>
        <begin position="79"/>
        <end position="96"/>
    </location>
</feature>
<dbReference type="RefSeq" id="WP_272098267.1">
    <property type="nucleotide sequence ID" value="NZ_JAQNDK010000003.1"/>
</dbReference>
<keyword evidence="2" id="KW-1133">Transmembrane helix</keyword>
<keyword evidence="2" id="KW-0812">Transmembrane</keyword>
<evidence type="ECO:0000256" key="1">
    <source>
        <dbReference type="SAM" id="MobiDB-lite"/>
    </source>
</evidence>
<dbReference type="Proteomes" id="UP001217485">
    <property type="component" value="Unassembled WGS sequence"/>
</dbReference>
<feature type="transmembrane region" description="Helical" evidence="2">
    <location>
        <begin position="177"/>
        <end position="195"/>
    </location>
</feature>
<keyword evidence="2" id="KW-0472">Membrane</keyword>
<dbReference type="EMBL" id="JAQNDK010000003">
    <property type="protein sequence ID" value="MDC0681225.1"/>
    <property type="molecule type" value="Genomic_DNA"/>
</dbReference>
<feature type="transmembrane region" description="Helical" evidence="2">
    <location>
        <begin position="289"/>
        <end position="316"/>
    </location>
</feature>
<evidence type="ECO:0008006" key="5">
    <source>
        <dbReference type="Google" id="ProtNLM"/>
    </source>
</evidence>
<feature type="region of interest" description="Disordered" evidence="1">
    <location>
        <begin position="1"/>
        <end position="24"/>
    </location>
</feature>
<gene>
    <name evidence="3" type="ORF">POL72_26025</name>
</gene>
<feature type="transmembrane region" description="Helical" evidence="2">
    <location>
        <begin position="223"/>
        <end position="245"/>
    </location>
</feature>
<evidence type="ECO:0000256" key="2">
    <source>
        <dbReference type="SAM" id="Phobius"/>
    </source>
</evidence>
<evidence type="ECO:0000313" key="4">
    <source>
        <dbReference type="Proteomes" id="UP001217485"/>
    </source>
</evidence>
<accession>A0ABT5C477</accession>
<feature type="transmembrane region" description="Helical" evidence="2">
    <location>
        <begin position="153"/>
        <end position="170"/>
    </location>
</feature>
<reference evidence="3 4" key="1">
    <citation type="submission" date="2023-01" db="EMBL/GenBank/DDBJ databases">
        <title>Minimal conservation of predation-associated metabolite biosynthetic gene clusters underscores biosynthetic potential of Myxococcota including descriptions for ten novel species: Archangium lansinium sp. nov., Myxococcus landrumus sp. nov., Nannocystis bai.</title>
        <authorList>
            <person name="Ahearne A."/>
            <person name="Stevens C."/>
            <person name="Dowd S."/>
        </authorList>
    </citation>
    <scope>NUCLEOTIDE SEQUENCE [LARGE SCALE GENOMIC DNA]</scope>
    <source>
        <strain evidence="3 4">WIWO2</strain>
    </source>
</reference>
<comment type="caution">
    <text evidence="3">The sequence shown here is derived from an EMBL/GenBank/DDBJ whole genome shotgun (WGS) entry which is preliminary data.</text>
</comment>
<feature type="transmembrane region" description="Helical" evidence="2">
    <location>
        <begin position="116"/>
        <end position="133"/>
    </location>
</feature>
<feature type="transmembrane region" description="Helical" evidence="2">
    <location>
        <begin position="257"/>
        <end position="277"/>
    </location>
</feature>